<feature type="transmembrane region" description="Helical" evidence="16">
    <location>
        <begin position="138"/>
        <end position="159"/>
    </location>
</feature>
<dbReference type="GO" id="GO:0005743">
    <property type="term" value="C:mitochondrial inner membrane"/>
    <property type="evidence" value="ECO:0007669"/>
    <property type="project" value="UniProtKB-SubCell"/>
</dbReference>
<dbReference type="PANTHER" id="PTHR11410:SF0">
    <property type="entry name" value="ATP SYNTHASE SUBUNIT A"/>
    <property type="match status" value="1"/>
</dbReference>
<keyword evidence="7" id="KW-0999">Mitochondrion inner membrane</keyword>
<evidence type="ECO:0000256" key="8">
    <source>
        <dbReference type="ARBA" id="ARBA00022989"/>
    </source>
</evidence>
<evidence type="ECO:0000256" key="3">
    <source>
        <dbReference type="ARBA" id="ARBA00022448"/>
    </source>
</evidence>
<evidence type="ECO:0000256" key="12">
    <source>
        <dbReference type="ARBA" id="ARBA00023310"/>
    </source>
</evidence>
<evidence type="ECO:0000256" key="7">
    <source>
        <dbReference type="ARBA" id="ARBA00022792"/>
    </source>
</evidence>
<dbReference type="PRINTS" id="PR00123">
    <property type="entry name" value="ATPASEA"/>
</dbReference>
<dbReference type="GO" id="GO:0045259">
    <property type="term" value="C:proton-transporting ATP synthase complex"/>
    <property type="evidence" value="ECO:0007669"/>
    <property type="project" value="UniProtKB-KW"/>
</dbReference>
<keyword evidence="9" id="KW-0406">Ion transport</keyword>
<evidence type="ECO:0000256" key="1">
    <source>
        <dbReference type="ARBA" id="ARBA00004448"/>
    </source>
</evidence>
<dbReference type="InterPro" id="IPR045083">
    <property type="entry name" value="ATP_synth_F0_asu_bact/mt"/>
</dbReference>
<keyword evidence="5 16" id="KW-0812">Transmembrane</keyword>
<comment type="subcellular location">
    <subcellularLocation>
        <location evidence="1 15">Mitochondrion inner membrane</location>
        <topology evidence="1 15">Multi-pass membrane protein</topology>
    </subcellularLocation>
</comment>
<accession>A0A4D5YFI7</accession>
<dbReference type="Gene3D" id="1.20.120.220">
    <property type="entry name" value="ATP synthase, F0 complex, subunit A"/>
    <property type="match status" value="1"/>
</dbReference>
<keyword evidence="12" id="KW-0066">ATP synthesis</keyword>
<evidence type="ECO:0000256" key="14">
    <source>
        <dbReference type="ARBA" id="ARBA00063051"/>
    </source>
</evidence>
<feature type="transmembrane region" description="Helical" evidence="16">
    <location>
        <begin position="69"/>
        <end position="89"/>
    </location>
</feature>
<comment type="catalytic activity">
    <reaction evidence="13">
        <text>H(+)(in) = H(+)(out)</text>
        <dbReference type="Rhea" id="RHEA:34979"/>
        <dbReference type="ChEBI" id="CHEBI:15378"/>
    </reaction>
</comment>
<organism evidence="17">
    <name type="scientific">Hemiramphus far</name>
    <name type="common">blackbarred halfbeak</name>
    <dbReference type="NCBI Taxonomy" id="293920"/>
    <lineage>
        <taxon>Eukaryota</taxon>
        <taxon>Metazoa</taxon>
        <taxon>Chordata</taxon>
        <taxon>Craniata</taxon>
        <taxon>Vertebrata</taxon>
        <taxon>Euteleostomi</taxon>
        <taxon>Actinopterygii</taxon>
        <taxon>Neopterygii</taxon>
        <taxon>Teleostei</taxon>
        <taxon>Neoteleostei</taxon>
        <taxon>Acanthomorphata</taxon>
        <taxon>Ovalentaria</taxon>
        <taxon>Atherinomorphae</taxon>
        <taxon>Beloniformes</taxon>
        <taxon>Hemiramphidae</taxon>
        <taxon>Hemiramphus</taxon>
    </lineage>
</organism>
<dbReference type="SUPFAM" id="SSF81336">
    <property type="entry name" value="F1F0 ATP synthase subunit A"/>
    <property type="match status" value="1"/>
</dbReference>
<evidence type="ECO:0000256" key="5">
    <source>
        <dbReference type="ARBA" id="ARBA00022692"/>
    </source>
</evidence>
<keyword evidence="6" id="KW-0375">Hydrogen ion transport</keyword>
<comment type="subunit">
    <text evidence="14">Component of the ATP synthase complex composed at least of ATP5F1A/subunit alpha, ATP5F1B/subunit beta, ATP5MC1/subunit c (homooctomer), MT-ATP6/subunit a, MT-ATP8/subunit 8, ATP5ME/subunit e, ATP5MF/subunit f, ATP5MG/subunit g, ATP5MK/subunit k, ATP5MJ/subunit j, ATP5F1C/subunit gamma, ATP5F1D/subunit delta, ATP5F1E/subunit epsilon, ATP5PF/subunit F6, ATP5PB/subunit b, ATP5PD/subunit d, ATP5PO/subunit OSCP. ATP synthase complex consists of a soluble F(1) head domain (subunits alpha(3) and beta(3)) - the catalytic core - and a membrane F(0) domain - the membrane proton channel (subunits c, a, 8, e, f, g, k and j). These two domains are linked by a central stalk (subunits gamma, delta, and epsilon) rotating inside the F1 region and a stationary peripheral stalk (subunits F6, b, d, and OSCP). Interacts with DNAJC30; interaction is direct.</text>
</comment>
<proteinExistence type="inferred from homology"/>
<reference evidence="17" key="1">
    <citation type="journal article" date="2018" name="Mitochondrial DNA Part B Resour">
        <title>The complete mitochondrial genome of Hemiramphus far (Beloniformes; Hemiramphidae) and phylogenetic studies of Beloniformes.</title>
        <authorList>
            <person name="Zhu K."/>
            <person name="Lue Z."/>
            <person name="Liu B."/>
            <person name="Gong L."/>
            <person name="Jiang L."/>
            <person name="Liu L."/>
        </authorList>
    </citation>
    <scope>NUCLEOTIDE SEQUENCE</scope>
</reference>
<protein>
    <recommendedName>
        <fullName evidence="15">ATP synthase subunit a</fullName>
    </recommendedName>
</protein>
<feature type="transmembrane region" description="Helical" evidence="16">
    <location>
        <begin position="205"/>
        <end position="223"/>
    </location>
</feature>
<geneLocation type="mitochondrion" evidence="17"/>
<evidence type="ECO:0000256" key="2">
    <source>
        <dbReference type="ARBA" id="ARBA00006810"/>
    </source>
</evidence>
<dbReference type="InterPro" id="IPR035908">
    <property type="entry name" value="F0_ATP_A_sf"/>
</dbReference>
<keyword evidence="10 17" id="KW-0496">Mitochondrion</keyword>
<evidence type="ECO:0000256" key="11">
    <source>
        <dbReference type="ARBA" id="ARBA00023136"/>
    </source>
</evidence>
<evidence type="ECO:0000256" key="6">
    <source>
        <dbReference type="ARBA" id="ARBA00022781"/>
    </source>
</evidence>
<keyword evidence="8 16" id="KW-1133">Transmembrane helix</keyword>
<evidence type="ECO:0000256" key="4">
    <source>
        <dbReference type="ARBA" id="ARBA00022547"/>
    </source>
</evidence>
<dbReference type="InterPro" id="IPR023011">
    <property type="entry name" value="ATP_synth_F0_asu_AS"/>
</dbReference>
<sequence length="227" mass="25427">MMANFFDQFMSPVFLGIPLIALALSLPWVMFPRPSTRWQHNRMLTLQNWFMNRFTQQIFQPIPATGHHWALILMSLMIFLLTLNMLGLLPYTFTPTTQLSMNMAVAVPLWLATVITGMRNQPTHALGHLLPEGTPTLLVPILIVIETISLFIRPIALGVRLTANLTAGHLLIQLIATAAFQLLPLMPTVAITTAVLLFLLTLLEVAVAMIQAYVFVLLLSLYLQENV</sequence>
<comment type="similarity">
    <text evidence="2">Belongs to the ATPase A chain family.</text>
</comment>
<feature type="transmembrane region" description="Helical" evidence="16">
    <location>
        <begin position="101"/>
        <end position="118"/>
    </location>
</feature>
<evidence type="ECO:0000256" key="16">
    <source>
        <dbReference type="SAM" id="Phobius"/>
    </source>
</evidence>
<evidence type="ECO:0000256" key="10">
    <source>
        <dbReference type="ARBA" id="ARBA00023128"/>
    </source>
</evidence>
<evidence type="ECO:0000313" key="17">
    <source>
        <dbReference type="EMBL" id="QBS54621.1"/>
    </source>
</evidence>
<dbReference type="InterPro" id="IPR000568">
    <property type="entry name" value="ATP_synth_F0_asu"/>
</dbReference>
<keyword evidence="4" id="KW-0138">CF(0)</keyword>
<dbReference type="AlphaFoldDB" id="A0A4D5YFI7"/>
<feature type="transmembrane region" description="Helical" evidence="16">
    <location>
        <begin position="12"/>
        <end position="31"/>
    </location>
</feature>
<dbReference type="GO" id="GO:0046933">
    <property type="term" value="F:proton-transporting ATP synthase activity, rotational mechanism"/>
    <property type="evidence" value="ECO:0007669"/>
    <property type="project" value="TreeGrafter"/>
</dbReference>
<evidence type="ECO:0000256" key="15">
    <source>
        <dbReference type="RuleBase" id="RU004450"/>
    </source>
</evidence>
<dbReference type="Pfam" id="PF00119">
    <property type="entry name" value="ATP-synt_A"/>
    <property type="match status" value="1"/>
</dbReference>
<gene>
    <name evidence="17" type="primary">ATP6</name>
</gene>
<feature type="transmembrane region" description="Helical" evidence="16">
    <location>
        <begin position="171"/>
        <end position="199"/>
    </location>
</feature>
<dbReference type="FunFam" id="1.20.120.220:FF:000004">
    <property type="entry name" value="ATP synthase subunit a"/>
    <property type="match status" value="1"/>
</dbReference>
<keyword evidence="3" id="KW-0813">Transport</keyword>
<dbReference type="NCBIfam" id="TIGR01131">
    <property type="entry name" value="ATP_synt_6_or_A"/>
    <property type="match status" value="1"/>
</dbReference>
<dbReference type="CDD" id="cd00310">
    <property type="entry name" value="ATP-synt_Fo_a_6"/>
    <property type="match status" value="1"/>
</dbReference>
<evidence type="ECO:0000256" key="13">
    <source>
        <dbReference type="ARBA" id="ARBA00024169"/>
    </source>
</evidence>
<dbReference type="EMBL" id="MH734932">
    <property type="protein sequence ID" value="QBS54621.1"/>
    <property type="molecule type" value="Genomic_DNA"/>
</dbReference>
<dbReference type="PROSITE" id="PS00449">
    <property type="entry name" value="ATPASE_A"/>
    <property type="match status" value="1"/>
</dbReference>
<dbReference type="PANTHER" id="PTHR11410">
    <property type="entry name" value="ATP SYNTHASE SUBUNIT A"/>
    <property type="match status" value="1"/>
</dbReference>
<evidence type="ECO:0000256" key="9">
    <source>
        <dbReference type="ARBA" id="ARBA00023065"/>
    </source>
</evidence>
<keyword evidence="11 16" id="KW-0472">Membrane</keyword>
<name>A0A4D5YFI7_9TELE</name>